<dbReference type="InterPro" id="IPR001279">
    <property type="entry name" value="Metallo-B-lactamas"/>
</dbReference>
<feature type="binding site" evidence="7">
    <location>
        <position position="55"/>
    </location>
    <ligand>
        <name>Zn(2+)</name>
        <dbReference type="ChEBI" id="CHEBI:29105"/>
        <label>1</label>
    </ligand>
</feature>
<evidence type="ECO:0000256" key="5">
    <source>
        <dbReference type="ARBA" id="ARBA00022801"/>
    </source>
</evidence>
<accession>A0ABT0RNB2</accession>
<evidence type="ECO:0000256" key="2">
    <source>
        <dbReference type="ARBA" id="ARBA00004963"/>
    </source>
</evidence>
<dbReference type="Proteomes" id="UP001165363">
    <property type="component" value="Unassembled WGS sequence"/>
</dbReference>
<feature type="binding site" evidence="7">
    <location>
        <position position="59"/>
    </location>
    <ligand>
        <name>Zn(2+)</name>
        <dbReference type="ChEBI" id="CHEBI:29105"/>
        <label>2</label>
    </ligand>
</feature>
<dbReference type="InterPro" id="IPR050110">
    <property type="entry name" value="Glyoxalase_II_hydrolase"/>
</dbReference>
<comment type="subunit">
    <text evidence="7">Monomer.</text>
</comment>
<dbReference type="GO" id="GO:0004416">
    <property type="term" value="F:hydroxyacylglutathione hydrolase activity"/>
    <property type="evidence" value="ECO:0007669"/>
    <property type="project" value="UniProtKB-EC"/>
</dbReference>
<dbReference type="PANTHER" id="PTHR43705">
    <property type="entry name" value="HYDROXYACYLGLUTATHIONE HYDROLASE"/>
    <property type="match status" value="1"/>
</dbReference>
<feature type="binding site" evidence="7">
    <location>
        <position position="148"/>
    </location>
    <ligand>
        <name>Zn(2+)</name>
        <dbReference type="ChEBI" id="CHEBI:29105"/>
        <label>1</label>
    </ligand>
</feature>
<evidence type="ECO:0000313" key="10">
    <source>
        <dbReference type="Proteomes" id="UP001165363"/>
    </source>
</evidence>
<keyword evidence="4 7" id="KW-0479">Metal-binding</keyword>
<evidence type="ECO:0000256" key="4">
    <source>
        <dbReference type="ARBA" id="ARBA00022723"/>
    </source>
</evidence>
<protein>
    <recommendedName>
        <fullName evidence="7">Hydroxyacylglutathione hydrolase</fullName>
        <ecNumber evidence="7">3.1.2.6</ecNumber>
    </recommendedName>
    <alternativeName>
        <fullName evidence="7">Glyoxalase II</fullName>
        <shortName evidence="7">Glx II</shortName>
    </alternativeName>
</protein>
<feature type="domain" description="Metallo-beta-lactamase" evidence="8">
    <location>
        <begin position="14"/>
        <end position="186"/>
    </location>
</feature>
<dbReference type="InterPro" id="IPR017782">
    <property type="entry name" value="Hydroxyacylglutathione_Hdrlase"/>
</dbReference>
<comment type="pathway">
    <text evidence="2 7">Secondary metabolite metabolism; methylglyoxal degradation; (R)-lactate from methylglyoxal: step 2/2.</text>
</comment>
<dbReference type="PIRSF" id="PIRSF005457">
    <property type="entry name" value="Glx"/>
    <property type="match status" value="1"/>
</dbReference>
<comment type="catalytic activity">
    <reaction evidence="1 7">
        <text>an S-(2-hydroxyacyl)glutathione + H2O = a 2-hydroxy carboxylate + glutathione + H(+)</text>
        <dbReference type="Rhea" id="RHEA:21864"/>
        <dbReference type="ChEBI" id="CHEBI:15377"/>
        <dbReference type="ChEBI" id="CHEBI:15378"/>
        <dbReference type="ChEBI" id="CHEBI:57925"/>
        <dbReference type="ChEBI" id="CHEBI:58896"/>
        <dbReference type="ChEBI" id="CHEBI:71261"/>
        <dbReference type="EC" id="3.1.2.6"/>
    </reaction>
</comment>
<dbReference type="EMBL" id="JAMGBD010000001">
    <property type="protein sequence ID" value="MCL6684085.1"/>
    <property type="molecule type" value="Genomic_DNA"/>
</dbReference>
<gene>
    <name evidence="7 9" type="primary">gloB</name>
    <name evidence="9" type="ORF">LZ536_09265</name>
</gene>
<dbReference type="RefSeq" id="WP_249848366.1">
    <property type="nucleotide sequence ID" value="NZ_JAMGBD010000001.1"/>
</dbReference>
<comment type="caution">
    <text evidence="9">The sequence shown here is derived from an EMBL/GenBank/DDBJ whole genome shotgun (WGS) entry which is preliminary data.</text>
</comment>
<comment type="similarity">
    <text evidence="3 7">Belongs to the metallo-beta-lactamase superfamily. Glyoxalase II family.</text>
</comment>
<dbReference type="InterPro" id="IPR032282">
    <property type="entry name" value="HAGH_C"/>
</dbReference>
<dbReference type="Pfam" id="PF16123">
    <property type="entry name" value="HAGH_C"/>
    <property type="match status" value="1"/>
</dbReference>
<evidence type="ECO:0000256" key="1">
    <source>
        <dbReference type="ARBA" id="ARBA00001623"/>
    </source>
</evidence>
<dbReference type="Pfam" id="PF00753">
    <property type="entry name" value="Lactamase_B"/>
    <property type="match status" value="1"/>
</dbReference>
<dbReference type="Gene3D" id="3.60.15.10">
    <property type="entry name" value="Ribonuclease Z/Hydroxyacylglutathione hydrolase-like"/>
    <property type="match status" value="1"/>
</dbReference>
<dbReference type="CDD" id="cd07723">
    <property type="entry name" value="hydroxyacylglutathione_hydrolase_MBL-fold"/>
    <property type="match status" value="1"/>
</dbReference>
<dbReference type="SMART" id="SM00849">
    <property type="entry name" value="Lactamase_B"/>
    <property type="match status" value="1"/>
</dbReference>
<evidence type="ECO:0000313" key="9">
    <source>
        <dbReference type="EMBL" id="MCL6684085.1"/>
    </source>
</evidence>
<dbReference type="InterPro" id="IPR035680">
    <property type="entry name" value="Clx_II_MBL"/>
</dbReference>
<comment type="function">
    <text evidence="7">Thiolesterase that catalyzes the hydrolysis of S-D-lactoyl-glutathione to form glutathione and D-lactic acid.</text>
</comment>
<feature type="binding site" evidence="7">
    <location>
        <position position="186"/>
    </location>
    <ligand>
        <name>Zn(2+)</name>
        <dbReference type="ChEBI" id="CHEBI:29105"/>
        <label>2</label>
    </ligand>
</feature>
<evidence type="ECO:0000256" key="7">
    <source>
        <dbReference type="HAMAP-Rule" id="MF_01374"/>
    </source>
</evidence>
<keyword evidence="6 7" id="KW-0862">Zinc</keyword>
<dbReference type="InterPro" id="IPR036866">
    <property type="entry name" value="RibonucZ/Hydroxyglut_hydro"/>
</dbReference>
<sequence length="276" mass="30711">MDRIQIEPIAAFKDNYIWMMHDGERAVVVDPGTFAPVIKALDSKGLELGAILLTHLHYDHNLGVPGLLERTPVPVIGPFLNDHDRMTHPPFPKPGTVPLDCVTHVVGEGDTITLESVGLEFTVLAVPGHTLGHLAFVEQRRGWLFCGDTLFAGGCGKVFGGSMENMIRSLDRLGALPDHTSVYCAHEYTLNNLKFAMAVEPGNKALAKRMVDVEKKRSRNLPTVPSTIALELETNPFLRVMEREVLDSLRYHRGIIPRTRTQGFEALRNWKNEFVA</sequence>
<dbReference type="NCBIfam" id="TIGR03413">
    <property type="entry name" value="GSH_gloB"/>
    <property type="match status" value="1"/>
</dbReference>
<reference evidence="9" key="1">
    <citation type="submission" date="2022-05" db="EMBL/GenBank/DDBJ databases">
        <authorList>
            <person name="Jo J.-H."/>
            <person name="Im W.-T."/>
        </authorList>
    </citation>
    <scope>NUCLEOTIDE SEQUENCE</scope>
    <source>
        <strain evidence="9">SE158</strain>
    </source>
</reference>
<dbReference type="EC" id="3.1.2.6" evidence="7"/>
<keyword evidence="10" id="KW-1185">Reference proteome</keyword>
<feature type="binding site" evidence="7">
    <location>
        <position position="60"/>
    </location>
    <ligand>
        <name>Zn(2+)</name>
        <dbReference type="ChEBI" id="CHEBI:29105"/>
        <label>2</label>
    </ligand>
</feature>
<evidence type="ECO:0000259" key="8">
    <source>
        <dbReference type="SMART" id="SM00849"/>
    </source>
</evidence>
<name>A0ABT0RNB2_9SPHN</name>
<organism evidence="9 10">
    <name type="scientific">Sphingomonas alba</name>
    <dbReference type="NCBI Taxonomy" id="2908208"/>
    <lineage>
        <taxon>Bacteria</taxon>
        <taxon>Pseudomonadati</taxon>
        <taxon>Pseudomonadota</taxon>
        <taxon>Alphaproteobacteria</taxon>
        <taxon>Sphingomonadales</taxon>
        <taxon>Sphingomonadaceae</taxon>
        <taxon>Sphingomonas</taxon>
    </lineage>
</organism>
<feature type="binding site" evidence="7">
    <location>
        <position position="57"/>
    </location>
    <ligand>
        <name>Zn(2+)</name>
        <dbReference type="ChEBI" id="CHEBI:29105"/>
        <label>1</label>
    </ligand>
</feature>
<evidence type="ECO:0000256" key="3">
    <source>
        <dbReference type="ARBA" id="ARBA00006759"/>
    </source>
</evidence>
<dbReference type="HAMAP" id="MF_01374">
    <property type="entry name" value="Glyoxalase_2"/>
    <property type="match status" value="1"/>
</dbReference>
<proteinExistence type="inferred from homology"/>
<feature type="binding site" evidence="7">
    <location>
        <position position="148"/>
    </location>
    <ligand>
        <name>Zn(2+)</name>
        <dbReference type="ChEBI" id="CHEBI:29105"/>
        <label>2</label>
    </ligand>
</feature>
<feature type="binding site" evidence="7">
    <location>
        <position position="129"/>
    </location>
    <ligand>
        <name>Zn(2+)</name>
        <dbReference type="ChEBI" id="CHEBI:29105"/>
        <label>1</label>
    </ligand>
</feature>
<dbReference type="PANTHER" id="PTHR43705:SF1">
    <property type="entry name" value="HYDROXYACYLGLUTATHIONE HYDROLASE GLOB"/>
    <property type="match status" value="1"/>
</dbReference>
<evidence type="ECO:0000256" key="6">
    <source>
        <dbReference type="ARBA" id="ARBA00022833"/>
    </source>
</evidence>
<dbReference type="SUPFAM" id="SSF56281">
    <property type="entry name" value="Metallo-hydrolase/oxidoreductase"/>
    <property type="match status" value="1"/>
</dbReference>
<comment type="cofactor">
    <cofactor evidence="7">
        <name>Zn(2+)</name>
        <dbReference type="ChEBI" id="CHEBI:29105"/>
    </cofactor>
    <text evidence="7">Binds 2 Zn(2+) ions per subunit.</text>
</comment>
<keyword evidence="5 7" id="KW-0378">Hydrolase</keyword>